<organism evidence="5 6">
    <name type="scientific">Citrullus colocynthis</name>
    <name type="common">colocynth</name>
    <dbReference type="NCBI Taxonomy" id="252529"/>
    <lineage>
        <taxon>Eukaryota</taxon>
        <taxon>Viridiplantae</taxon>
        <taxon>Streptophyta</taxon>
        <taxon>Embryophyta</taxon>
        <taxon>Tracheophyta</taxon>
        <taxon>Spermatophyta</taxon>
        <taxon>Magnoliopsida</taxon>
        <taxon>eudicotyledons</taxon>
        <taxon>Gunneridae</taxon>
        <taxon>Pentapetalae</taxon>
        <taxon>rosids</taxon>
        <taxon>fabids</taxon>
        <taxon>Cucurbitales</taxon>
        <taxon>Cucurbitaceae</taxon>
        <taxon>Benincaseae</taxon>
        <taxon>Citrullus</taxon>
    </lineage>
</organism>
<dbReference type="InterPro" id="IPR044286">
    <property type="entry name" value="SINL_plant"/>
</dbReference>
<dbReference type="Proteomes" id="UP001642487">
    <property type="component" value="Chromosome 3"/>
</dbReference>
<evidence type="ECO:0000313" key="5">
    <source>
        <dbReference type="EMBL" id="CAK9317994.1"/>
    </source>
</evidence>
<sequence length="143" mass="15931">MKTTDKKRRIDSQNVTLINSEILDCCEPLTIPVFQCENGDVACSDCCSKNVEECPFCHKKIGDIRCRAIEAVLESLRGACQNSKPSTSITIYSSFTINLKQEDEFLVLREKRAGLLFVLGSTTTRLDQGGGRGRAFIRTGYEN</sequence>
<dbReference type="Pfam" id="PF21362">
    <property type="entry name" value="Sina_RING"/>
    <property type="match status" value="1"/>
</dbReference>
<feature type="domain" description="E3 ubiquitin-protein ligase Sina-like RING finger" evidence="4">
    <location>
        <begin position="25"/>
        <end position="57"/>
    </location>
</feature>
<evidence type="ECO:0000256" key="2">
    <source>
        <dbReference type="ARBA" id="ARBA00022771"/>
    </source>
</evidence>
<protein>
    <recommendedName>
        <fullName evidence="4">E3 ubiquitin-protein ligase Sina-like RING finger domain-containing protein</fullName>
    </recommendedName>
</protein>
<evidence type="ECO:0000259" key="4">
    <source>
        <dbReference type="Pfam" id="PF21362"/>
    </source>
</evidence>
<name>A0ABP0YC67_9ROSI</name>
<evidence type="ECO:0000256" key="3">
    <source>
        <dbReference type="ARBA" id="ARBA00022833"/>
    </source>
</evidence>
<dbReference type="InterPro" id="IPR049548">
    <property type="entry name" value="Sina-like_RING"/>
</dbReference>
<evidence type="ECO:0000313" key="6">
    <source>
        <dbReference type="Proteomes" id="UP001642487"/>
    </source>
</evidence>
<reference evidence="5 6" key="1">
    <citation type="submission" date="2024-03" db="EMBL/GenBank/DDBJ databases">
        <authorList>
            <person name="Gkanogiannis A."/>
            <person name="Becerra Lopez-Lavalle L."/>
        </authorList>
    </citation>
    <scope>NUCLEOTIDE SEQUENCE [LARGE SCALE GENOMIC DNA]</scope>
</reference>
<keyword evidence="6" id="KW-1185">Reference proteome</keyword>
<keyword evidence="1" id="KW-0479">Metal-binding</keyword>
<keyword evidence="3" id="KW-0862">Zinc</keyword>
<proteinExistence type="predicted"/>
<keyword evidence="2" id="KW-0863">Zinc-finger</keyword>
<gene>
    <name evidence="5" type="ORF">CITCOLO1_LOCUS9948</name>
</gene>
<dbReference type="EMBL" id="OZ021737">
    <property type="protein sequence ID" value="CAK9317994.1"/>
    <property type="molecule type" value="Genomic_DNA"/>
</dbReference>
<accession>A0ABP0YC67</accession>
<dbReference type="PANTHER" id="PTHR46632">
    <property type="entry name" value="E3 UBIQUITIN-PROTEIN LIGASE SINA-LIKE 4"/>
    <property type="match status" value="1"/>
</dbReference>
<dbReference type="PANTHER" id="PTHR46632:SF16">
    <property type="entry name" value="E3 UBIQUITIN-PROTEIN LIGASE SINA-LIKE 10"/>
    <property type="match status" value="1"/>
</dbReference>
<evidence type="ECO:0000256" key="1">
    <source>
        <dbReference type="ARBA" id="ARBA00022723"/>
    </source>
</evidence>